<accession>A0A0R0CYF2</accession>
<keyword evidence="2" id="KW-1185">Reference proteome</keyword>
<proteinExistence type="predicted"/>
<reference evidence="1 2" key="1">
    <citation type="submission" date="2015-05" db="EMBL/GenBank/DDBJ databases">
        <title>Genome sequencing and analysis of members of genus Stenotrophomonas.</title>
        <authorList>
            <person name="Patil P.P."/>
            <person name="Midha S."/>
            <person name="Patil P.B."/>
        </authorList>
    </citation>
    <scope>NUCLEOTIDE SEQUENCE [LARGE SCALE GENOMIC DNA]</scope>
    <source>
        <strain evidence="1 2">DSM 21858</strain>
    </source>
</reference>
<comment type="caution">
    <text evidence="1">The sequence shown here is derived from an EMBL/GenBank/DDBJ whole genome shotgun (WGS) entry which is preliminary data.</text>
</comment>
<protein>
    <submittedName>
        <fullName evidence="1">Uncharacterized protein</fullName>
    </submittedName>
</protein>
<evidence type="ECO:0000313" key="2">
    <source>
        <dbReference type="Proteomes" id="UP000052052"/>
    </source>
</evidence>
<dbReference type="AlphaFoldDB" id="A0A0R0CYF2"/>
<evidence type="ECO:0000313" key="1">
    <source>
        <dbReference type="EMBL" id="KRG70897.1"/>
    </source>
</evidence>
<sequence>MQPQRSAFLESVQDIDLEIKSYQKMTGAPADVARIELAKQDLLPEAELDAIRAEFDSRFAGLYWSDYPNQAINVRLTGQQSVVPRTLTTAAGPVKVIFYTGAAETLQQTRQRIDAAMDGLAQALPGMEGYGIDQRTGVVNIDIISVDGDAVVYEAERAAVEKLLGAPVKFTVSERSTERESGMMGGDAPSG</sequence>
<dbReference type="PATRIC" id="fig|344882.3.peg.2010"/>
<organism evidence="1 2">
    <name type="scientific">Pseudoxanthomonas dokdonensis</name>
    <dbReference type="NCBI Taxonomy" id="344882"/>
    <lineage>
        <taxon>Bacteria</taxon>
        <taxon>Pseudomonadati</taxon>
        <taxon>Pseudomonadota</taxon>
        <taxon>Gammaproteobacteria</taxon>
        <taxon>Lysobacterales</taxon>
        <taxon>Lysobacteraceae</taxon>
        <taxon>Pseudoxanthomonas</taxon>
    </lineage>
</organism>
<name>A0A0R0CYF2_9GAMM</name>
<gene>
    <name evidence="1" type="ORF">ABB29_03405</name>
</gene>
<dbReference type="STRING" id="344882.ABB29_03405"/>
<dbReference type="EMBL" id="LDJL01000004">
    <property type="protein sequence ID" value="KRG70897.1"/>
    <property type="molecule type" value="Genomic_DNA"/>
</dbReference>
<dbReference type="Proteomes" id="UP000052052">
    <property type="component" value="Unassembled WGS sequence"/>
</dbReference>